<dbReference type="InterPro" id="IPR012340">
    <property type="entry name" value="NA-bd_OB-fold"/>
</dbReference>
<dbReference type="GeneID" id="25375301"/>
<dbReference type="EMBL" id="HG681593">
    <property type="protein sequence ID" value="CDJ28853.1"/>
    <property type="molecule type" value="Genomic_DNA"/>
</dbReference>
<evidence type="ECO:0000313" key="2">
    <source>
        <dbReference type="EMBL" id="CDJ28853.1"/>
    </source>
</evidence>
<accession>U6JZC9</accession>
<protein>
    <submittedName>
        <fullName evidence="2">Chromosome I, complete genome, related</fullName>
    </submittedName>
</protein>
<name>U6JZC9_9EIME</name>
<feature type="domain" description="Replication factor A C-terminal" evidence="1">
    <location>
        <begin position="10"/>
        <end position="121"/>
    </location>
</feature>
<keyword evidence="3" id="KW-1185">Reference proteome</keyword>
<dbReference type="SUPFAM" id="SSF50249">
    <property type="entry name" value="Nucleic acid-binding proteins"/>
    <property type="match status" value="1"/>
</dbReference>
<proteinExistence type="predicted"/>
<dbReference type="Pfam" id="PF08646">
    <property type="entry name" value="Rep_fac-A_C"/>
    <property type="match status" value="1"/>
</dbReference>
<reference evidence="2" key="1">
    <citation type="submission" date="2013-10" db="EMBL/GenBank/DDBJ databases">
        <title>Genomic analysis of the causative agents of coccidiosis in chickens.</title>
        <authorList>
            <person name="Reid A.J."/>
            <person name="Blake D."/>
            <person name="Billington K."/>
            <person name="Browne H."/>
            <person name="Dunn M."/>
            <person name="Hung S."/>
            <person name="Kawahara F."/>
            <person name="Miranda-Saavedra D."/>
            <person name="Mourier T."/>
            <person name="Nagra H."/>
            <person name="Otto T.D."/>
            <person name="Rawlings N."/>
            <person name="Sanchez A."/>
            <person name="Sanders M."/>
            <person name="Subramaniam C."/>
            <person name="Tay Y."/>
            <person name="Dear P."/>
            <person name="Doerig C."/>
            <person name="Gruber A."/>
            <person name="Parkinson J."/>
            <person name="Shirley M."/>
            <person name="Wan K.L."/>
            <person name="Berriman M."/>
            <person name="Tomley F."/>
            <person name="Pain A."/>
        </authorList>
    </citation>
    <scope>NUCLEOTIDE SEQUENCE [LARGE SCALE GENOMIC DNA]</scope>
    <source>
        <strain evidence="2">Houghton</strain>
    </source>
</reference>
<dbReference type="OrthoDB" id="332190at2759"/>
<organism evidence="2 3">
    <name type="scientific">Eimeria mitis</name>
    <dbReference type="NCBI Taxonomy" id="44415"/>
    <lineage>
        <taxon>Eukaryota</taxon>
        <taxon>Sar</taxon>
        <taxon>Alveolata</taxon>
        <taxon>Apicomplexa</taxon>
        <taxon>Conoidasida</taxon>
        <taxon>Coccidia</taxon>
        <taxon>Eucoccidiorida</taxon>
        <taxon>Eimeriorina</taxon>
        <taxon>Eimeriidae</taxon>
        <taxon>Eimeria</taxon>
    </lineage>
</organism>
<sequence length="171" mass="19652">MQQPQEGEGTSLWQCSSCSKQCEEPVETYLVNLTLTDTSGSLRASLIAERAEILMGAIKAAQLRQMQLQQTLDPQGRSFNDVFTDASLTEWFLKLRAASETYMDESRIKFRVIAAEPLQQRLKEATAESLQLVERLLQTLLLLHQQHVQPQHHLQKQHQQQQQQQDVQRLL</sequence>
<dbReference type="AlphaFoldDB" id="U6JZC9"/>
<dbReference type="Gene3D" id="2.40.50.140">
    <property type="entry name" value="Nucleic acid-binding proteins"/>
    <property type="match status" value="1"/>
</dbReference>
<dbReference type="Proteomes" id="UP000030744">
    <property type="component" value="Unassembled WGS sequence"/>
</dbReference>
<dbReference type="VEuPathDB" id="ToxoDB:EMH_0002370"/>
<dbReference type="InterPro" id="IPR013955">
    <property type="entry name" value="Rep_factor-A_C"/>
</dbReference>
<gene>
    <name evidence="2" type="ORF">EMH_0002370</name>
</gene>
<reference evidence="2" key="2">
    <citation type="submission" date="2013-10" db="EMBL/GenBank/DDBJ databases">
        <authorList>
            <person name="Aslett M."/>
        </authorList>
    </citation>
    <scope>NUCLEOTIDE SEQUENCE [LARGE SCALE GENOMIC DNA]</scope>
    <source>
        <strain evidence="2">Houghton</strain>
    </source>
</reference>
<evidence type="ECO:0000259" key="1">
    <source>
        <dbReference type="Pfam" id="PF08646"/>
    </source>
</evidence>
<evidence type="ECO:0000313" key="3">
    <source>
        <dbReference type="Proteomes" id="UP000030744"/>
    </source>
</evidence>
<dbReference type="RefSeq" id="XP_013351427.1">
    <property type="nucleotide sequence ID" value="XM_013495973.1"/>
</dbReference>